<evidence type="ECO:0000313" key="7">
    <source>
        <dbReference type="EMBL" id="PZQ66715.1"/>
    </source>
</evidence>
<dbReference type="EMBL" id="QFPP01000393">
    <property type="protein sequence ID" value="PZQ66715.1"/>
    <property type="molecule type" value="Genomic_DNA"/>
</dbReference>
<evidence type="ECO:0000259" key="6">
    <source>
        <dbReference type="PROSITE" id="PS50977"/>
    </source>
</evidence>
<dbReference type="InterPro" id="IPR036271">
    <property type="entry name" value="Tet_transcr_reg_TetR-rel_C_sf"/>
</dbReference>
<dbReference type="GO" id="GO:0003700">
    <property type="term" value="F:DNA-binding transcription factor activity"/>
    <property type="evidence" value="ECO:0007669"/>
    <property type="project" value="TreeGrafter"/>
</dbReference>
<dbReference type="InterPro" id="IPR050109">
    <property type="entry name" value="HTH-type_TetR-like_transc_reg"/>
</dbReference>
<dbReference type="SUPFAM" id="SSF46689">
    <property type="entry name" value="Homeodomain-like"/>
    <property type="match status" value="1"/>
</dbReference>
<evidence type="ECO:0000256" key="3">
    <source>
        <dbReference type="ARBA" id="ARBA00023163"/>
    </source>
</evidence>
<keyword evidence="3" id="KW-0804">Transcription</keyword>
<evidence type="ECO:0000256" key="1">
    <source>
        <dbReference type="ARBA" id="ARBA00023015"/>
    </source>
</evidence>
<dbReference type="Pfam" id="PF00440">
    <property type="entry name" value="TetR_N"/>
    <property type="match status" value="1"/>
</dbReference>
<keyword evidence="1" id="KW-0805">Transcription regulation</keyword>
<organism evidence="7 8">
    <name type="scientific">Variovorax paradoxus</name>
    <dbReference type="NCBI Taxonomy" id="34073"/>
    <lineage>
        <taxon>Bacteria</taxon>
        <taxon>Pseudomonadati</taxon>
        <taxon>Pseudomonadota</taxon>
        <taxon>Betaproteobacteria</taxon>
        <taxon>Burkholderiales</taxon>
        <taxon>Comamonadaceae</taxon>
        <taxon>Variovorax</taxon>
    </lineage>
</organism>
<evidence type="ECO:0000256" key="4">
    <source>
        <dbReference type="PROSITE-ProRule" id="PRU00335"/>
    </source>
</evidence>
<dbReference type="GO" id="GO:0000976">
    <property type="term" value="F:transcription cis-regulatory region binding"/>
    <property type="evidence" value="ECO:0007669"/>
    <property type="project" value="TreeGrafter"/>
</dbReference>
<evidence type="ECO:0000256" key="2">
    <source>
        <dbReference type="ARBA" id="ARBA00023125"/>
    </source>
</evidence>
<dbReference type="Gene3D" id="1.10.357.10">
    <property type="entry name" value="Tetracycline Repressor, domain 2"/>
    <property type="match status" value="1"/>
</dbReference>
<keyword evidence="2 4" id="KW-0238">DNA-binding</keyword>
<dbReference type="PRINTS" id="PR00455">
    <property type="entry name" value="HTHTETR"/>
</dbReference>
<dbReference type="InterPro" id="IPR009057">
    <property type="entry name" value="Homeodomain-like_sf"/>
</dbReference>
<dbReference type="InterPro" id="IPR001647">
    <property type="entry name" value="HTH_TetR"/>
</dbReference>
<dbReference type="PANTHER" id="PTHR30055">
    <property type="entry name" value="HTH-TYPE TRANSCRIPTIONAL REGULATOR RUTR"/>
    <property type="match status" value="1"/>
</dbReference>
<evidence type="ECO:0000256" key="5">
    <source>
        <dbReference type="SAM" id="MobiDB-lite"/>
    </source>
</evidence>
<dbReference type="Pfam" id="PF09209">
    <property type="entry name" value="CecR_C"/>
    <property type="match status" value="1"/>
</dbReference>
<feature type="DNA-binding region" description="H-T-H motif" evidence="4">
    <location>
        <begin position="42"/>
        <end position="61"/>
    </location>
</feature>
<dbReference type="PROSITE" id="PS50977">
    <property type="entry name" value="HTH_TETR_2"/>
    <property type="match status" value="1"/>
</dbReference>
<feature type="region of interest" description="Disordered" evidence="5">
    <location>
        <begin position="221"/>
        <end position="246"/>
    </location>
</feature>
<dbReference type="AlphaFoldDB" id="A0A2W5PW61"/>
<feature type="domain" description="HTH tetR-type" evidence="6">
    <location>
        <begin position="19"/>
        <end position="79"/>
    </location>
</feature>
<dbReference type="InterPro" id="IPR015292">
    <property type="entry name" value="Tscrpt_reg_YbiH_C"/>
</dbReference>
<proteinExistence type="predicted"/>
<gene>
    <name evidence="7" type="ORF">DI563_22745</name>
</gene>
<dbReference type="Proteomes" id="UP000249135">
    <property type="component" value="Unassembled WGS sequence"/>
</dbReference>
<name>A0A2W5PW61_VARPD</name>
<comment type="caution">
    <text evidence="7">The sequence shown here is derived from an EMBL/GenBank/DDBJ whole genome shotgun (WGS) entry which is preliminary data.</text>
</comment>
<reference evidence="7 8" key="1">
    <citation type="submission" date="2017-08" db="EMBL/GenBank/DDBJ databases">
        <title>Infants hospitalized years apart are colonized by the same room-sourced microbial strains.</title>
        <authorList>
            <person name="Brooks B."/>
            <person name="Olm M.R."/>
            <person name="Firek B.A."/>
            <person name="Baker R."/>
            <person name="Thomas B.C."/>
            <person name="Morowitz M.J."/>
            <person name="Banfield J.F."/>
        </authorList>
    </citation>
    <scope>NUCLEOTIDE SEQUENCE [LARGE SCALE GENOMIC DNA]</scope>
    <source>
        <strain evidence="7">S2_005_003_R2_41</strain>
    </source>
</reference>
<accession>A0A2W5PW61</accession>
<protein>
    <submittedName>
        <fullName evidence="7">DUF1956 domain-containing protein</fullName>
    </submittedName>
</protein>
<evidence type="ECO:0000313" key="8">
    <source>
        <dbReference type="Proteomes" id="UP000249135"/>
    </source>
</evidence>
<sequence>MPATKPHAAASRASRSDGAEARSRLLHAALALFAEKGFAKTSTREIAAAAGTNIASISYYFGDKAGLYAATFTEPMGGAMPDLIAMYEAPELPIAQALRIFMAGYVEPLKHGDIVRQCMRLHLRELLEPTGQWATELDRDVKAPHEALIRVLCRHLQLAGPDDDVQRLAFAISGLATQLFVMRDVVEQMQPQLLEGDARIDTWADRLSAYALALVADEARRRQTSTTRAARPTRSRRAAPRTSLLP</sequence>
<dbReference type="SUPFAM" id="SSF48498">
    <property type="entry name" value="Tetracyclin repressor-like, C-terminal domain"/>
    <property type="match status" value="1"/>
</dbReference>
<dbReference type="PANTHER" id="PTHR30055:SF234">
    <property type="entry name" value="HTH-TYPE TRANSCRIPTIONAL REGULATOR BETI"/>
    <property type="match status" value="1"/>
</dbReference>